<dbReference type="EMBL" id="CP147251">
    <property type="protein sequence ID" value="WYJ76744.1"/>
    <property type="molecule type" value="Genomic_DNA"/>
</dbReference>
<accession>A0ABZ2SS67</accession>
<reference evidence="1 2" key="2">
    <citation type="submission" date="2024-03" db="EMBL/GenBank/DDBJ databases">
        <title>The Genome Sequence of Enterococcus sp. DIV2402.</title>
        <authorList>
            <consortium name="The Broad Institute Genomics Platform"/>
            <consortium name="The Broad Institute Microbial Omics Core"/>
            <consortium name="The Broad Institute Genomic Center for Infectious Diseases"/>
            <person name="Earl A."/>
            <person name="Manson A."/>
            <person name="Gilmore M."/>
            <person name="Schwartman J."/>
            <person name="Shea T."/>
            <person name="Abouelleil A."/>
            <person name="Cao P."/>
            <person name="Chapman S."/>
            <person name="Cusick C."/>
            <person name="Young S."/>
            <person name="Neafsey D."/>
            <person name="Nusbaum C."/>
            <person name="Birren B."/>
        </authorList>
    </citation>
    <scope>NUCLEOTIDE SEQUENCE [LARGE SCALE GENOMIC DNA]</scope>
    <source>
        <strain evidence="1 2">DIV2402</strain>
    </source>
</reference>
<organism evidence="1 2">
    <name type="scientific">Candidatus Enterococcus lowellii</name>
    <dbReference type="NCBI Taxonomy" id="2230877"/>
    <lineage>
        <taxon>Bacteria</taxon>
        <taxon>Bacillati</taxon>
        <taxon>Bacillota</taxon>
        <taxon>Bacilli</taxon>
        <taxon>Lactobacillales</taxon>
        <taxon>Enterococcaceae</taxon>
        <taxon>Enterococcus</taxon>
    </lineage>
</organism>
<proteinExistence type="predicted"/>
<reference evidence="1 2" key="1">
    <citation type="submission" date="2021-03" db="EMBL/GenBank/DDBJ databases">
        <authorList>
            <person name="Gilmore M.S."/>
            <person name="Schwartzman J."/>
            <person name="Van Tyne D."/>
            <person name="Martin M."/>
            <person name="Earl A.M."/>
            <person name="Manson A.L."/>
            <person name="Straub T."/>
            <person name="Salamzade R."/>
            <person name="Saavedra J."/>
            <person name="Lebreton F."/>
            <person name="Prichula J."/>
            <person name="Schaufler K."/>
            <person name="Gaca A."/>
            <person name="Sgardioli B."/>
            <person name="Wagenaar J."/>
            <person name="Strong T."/>
        </authorList>
    </citation>
    <scope>NUCLEOTIDE SEQUENCE [LARGE SCALE GENOMIC DNA]</scope>
    <source>
        <strain evidence="1 2">DIV2402</strain>
    </source>
</reference>
<gene>
    <name evidence="1" type="ORF">DOK78_001380</name>
</gene>
<name>A0ABZ2SS67_9ENTE</name>
<keyword evidence="2" id="KW-1185">Reference proteome</keyword>
<evidence type="ECO:0000313" key="2">
    <source>
        <dbReference type="Proteomes" id="UP000664701"/>
    </source>
</evidence>
<dbReference type="Proteomes" id="UP000664701">
    <property type="component" value="Chromosome"/>
</dbReference>
<sequence>MSWSLFEGKIKMKIKRSQTCHNSPKNQFIEEFSLALLQQNTQALAVTKDWQLIIVGGKQIPPQIEAITIIASISHGRYGSCMGEVTVDDELYHFAIHYEFLSTTKQIIHQAKLLFVKE</sequence>
<protein>
    <submittedName>
        <fullName evidence="1">Uncharacterized protein</fullName>
    </submittedName>
</protein>
<evidence type="ECO:0000313" key="1">
    <source>
        <dbReference type="EMBL" id="WYJ76744.1"/>
    </source>
</evidence>